<dbReference type="GO" id="GO:0016788">
    <property type="term" value="F:hydrolase activity, acting on ester bonds"/>
    <property type="evidence" value="ECO:0007669"/>
    <property type="project" value="InterPro"/>
</dbReference>
<dbReference type="Gene3D" id="3.90.780.10">
    <property type="entry name" value="5'-Nucleotidase, C-terminal domain"/>
    <property type="match status" value="1"/>
</dbReference>
<proteinExistence type="inferred from homology"/>
<evidence type="ECO:0000313" key="6">
    <source>
        <dbReference type="EMBL" id="KFZ31846.1"/>
    </source>
</evidence>
<comment type="similarity">
    <text evidence="1 3">Belongs to the 5'-nucleotidase family.</text>
</comment>
<dbReference type="EMBL" id="JPER01000001">
    <property type="protein sequence ID" value="KFZ31846.1"/>
    <property type="molecule type" value="Genomic_DNA"/>
</dbReference>
<dbReference type="GO" id="GO:0000166">
    <property type="term" value="F:nucleotide binding"/>
    <property type="evidence" value="ECO:0007669"/>
    <property type="project" value="UniProtKB-KW"/>
</dbReference>
<dbReference type="PANTHER" id="PTHR11575">
    <property type="entry name" value="5'-NUCLEOTIDASE-RELATED"/>
    <property type="match status" value="1"/>
</dbReference>
<protein>
    <submittedName>
        <fullName evidence="6">Uncharacterized protein</fullName>
    </submittedName>
</protein>
<evidence type="ECO:0000313" key="7">
    <source>
        <dbReference type="Proteomes" id="UP000054363"/>
    </source>
</evidence>
<sequence length="589" mass="65013">MYLLFIMMLTACQPSGPVEPSRATLRIMETSDVHAQLTGYDYFSNQPVQRGLVHTASVIHAARTEVSLSVLIENGDLLQGSPVADWIVAGGAGDEHNGNPFIQALNYLDYDAANLGNHEFNYGLEYLAEAYSQAQFPVLSANIHWLDDAPGRLRKQIQPYTILHRVAVDQHCNELPVNIAVIGVMPPQIMQWDARYLSGRATMTDMVTAAALQVKTARAQGADIVILAAHTGMPKQTQNPKDTEQAGWELAGIPGIDALLLGHQHEVFPGTGAYDDLPGVDSGAGRIRGVPAVQPGAYGEHLGIIDLDLEFSDQQWRVVSTRSSIRATDSGYDSGFADKLQAVHQATKAFVAQPVGYTAQPLSYRRARLQPELAVQLIHQAQLWYAQHHIPAERLDDLPLLSATAPFNAALSAEDEQQGRYTEINAGQVTLGDIADLYRYPNTLDVVKLNGAQIKRWLEFSAQAVSEPEASKREQSWAWVNTDFPGYNFDSLFGLSYRIDPRRAQGDRILALHYGKQAVTDDMLFLVMVNSYRATGGGDVPDLDGSTLVYRSPDQIQDILVRYFRYLGENGYQEELVKHWNIEGIPTSD</sequence>
<dbReference type="InterPro" id="IPR006179">
    <property type="entry name" value="5_nucleotidase/apyrase"/>
</dbReference>
<dbReference type="GO" id="GO:0030288">
    <property type="term" value="C:outer membrane-bounded periplasmic space"/>
    <property type="evidence" value="ECO:0007669"/>
    <property type="project" value="TreeGrafter"/>
</dbReference>
<keyword evidence="7" id="KW-1185">Reference proteome</keyword>
<organism evidence="6 7">
    <name type="scientific">Pseudidiomarina salinarum</name>
    <dbReference type="NCBI Taxonomy" id="435908"/>
    <lineage>
        <taxon>Bacteria</taxon>
        <taxon>Pseudomonadati</taxon>
        <taxon>Pseudomonadota</taxon>
        <taxon>Gammaproteobacteria</taxon>
        <taxon>Alteromonadales</taxon>
        <taxon>Idiomarinaceae</taxon>
        <taxon>Pseudidiomarina</taxon>
    </lineage>
</organism>
<dbReference type="SUPFAM" id="SSF55816">
    <property type="entry name" value="5'-nucleotidase (syn. UDP-sugar hydrolase), C-terminal domain"/>
    <property type="match status" value="1"/>
</dbReference>
<dbReference type="InterPro" id="IPR008334">
    <property type="entry name" value="5'-Nucleotdase_C"/>
</dbReference>
<evidence type="ECO:0000256" key="3">
    <source>
        <dbReference type="RuleBase" id="RU362119"/>
    </source>
</evidence>
<comment type="caution">
    <text evidence="6">The sequence shown here is derived from an EMBL/GenBank/DDBJ whole genome shotgun (WGS) entry which is preliminary data.</text>
</comment>
<evidence type="ECO:0000256" key="1">
    <source>
        <dbReference type="ARBA" id="ARBA00006654"/>
    </source>
</evidence>
<keyword evidence="2" id="KW-0732">Signal</keyword>
<dbReference type="PROSITE" id="PS00785">
    <property type="entry name" value="5_NUCLEOTIDASE_1"/>
    <property type="match status" value="1"/>
</dbReference>
<dbReference type="InterPro" id="IPR004843">
    <property type="entry name" value="Calcineurin-like_PHP"/>
</dbReference>
<dbReference type="Gene3D" id="3.60.21.10">
    <property type="match status" value="1"/>
</dbReference>
<dbReference type="Pfam" id="PF02872">
    <property type="entry name" value="5_nucleotid_C"/>
    <property type="match status" value="1"/>
</dbReference>
<dbReference type="InterPro" id="IPR006146">
    <property type="entry name" value="5'-Nucleotdase_CS"/>
</dbReference>
<gene>
    <name evidence="6" type="ORF">IDSA_03950</name>
</gene>
<dbReference type="GO" id="GO:0046872">
    <property type="term" value="F:metal ion binding"/>
    <property type="evidence" value="ECO:0007669"/>
    <property type="project" value="InterPro"/>
</dbReference>
<dbReference type="NCBIfam" id="NF006938">
    <property type="entry name" value="PRK09420.1"/>
    <property type="match status" value="1"/>
</dbReference>
<dbReference type="PROSITE" id="PS00786">
    <property type="entry name" value="5_NUCLEOTIDASE_2"/>
    <property type="match status" value="1"/>
</dbReference>
<dbReference type="eggNOG" id="COG0737">
    <property type="taxonomic scope" value="Bacteria"/>
</dbReference>
<dbReference type="PANTHER" id="PTHR11575:SF6">
    <property type="entry name" value="2',3'-CYCLIC-NUCLEOTIDE 2'-PHOSPHODIESTERASE_3'-NUCLEOTIDASE"/>
    <property type="match status" value="1"/>
</dbReference>
<keyword evidence="3" id="KW-0547">Nucleotide-binding</keyword>
<dbReference type="InterPro" id="IPR036907">
    <property type="entry name" value="5'-Nucleotdase_C_sf"/>
</dbReference>
<dbReference type="InterPro" id="IPR029052">
    <property type="entry name" value="Metallo-depent_PP-like"/>
</dbReference>
<evidence type="ECO:0000259" key="4">
    <source>
        <dbReference type="Pfam" id="PF00149"/>
    </source>
</evidence>
<feature type="domain" description="5'-Nucleotidase C-terminal" evidence="5">
    <location>
        <begin position="355"/>
        <end position="540"/>
    </location>
</feature>
<dbReference type="STRING" id="435908.IDSA_03950"/>
<feature type="domain" description="Calcineurin-like phosphoesterase" evidence="4">
    <location>
        <begin position="25"/>
        <end position="266"/>
    </location>
</feature>
<evidence type="ECO:0000259" key="5">
    <source>
        <dbReference type="Pfam" id="PF02872"/>
    </source>
</evidence>
<accession>A0A094JH47</accession>
<evidence type="ECO:0000256" key="2">
    <source>
        <dbReference type="ARBA" id="ARBA00022729"/>
    </source>
</evidence>
<reference evidence="6 7" key="1">
    <citation type="submission" date="2014-06" db="EMBL/GenBank/DDBJ databases">
        <title>The draft genome sequence of Idiomarina salinarum ISL-52.</title>
        <authorList>
            <person name="Du J."/>
            <person name="Shao Z."/>
        </authorList>
    </citation>
    <scope>NUCLEOTIDE SEQUENCE [LARGE SCALE GENOMIC DNA]</scope>
    <source>
        <strain evidence="6 7">ISL-52</strain>
    </source>
</reference>
<keyword evidence="3" id="KW-0378">Hydrolase</keyword>
<dbReference type="Pfam" id="PF00149">
    <property type="entry name" value="Metallophos"/>
    <property type="match status" value="1"/>
</dbReference>
<dbReference type="PRINTS" id="PR01607">
    <property type="entry name" value="APYRASEFAMLY"/>
</dbReference>
<dbReference type="SUPFAM" id="SSF56300">
    <property type="entry name" value="Metallo-dependent phosphatases"/>
    <property type="match status" value="1"/>
</dbReference>
<dbReference type="GO" id="GO:0009166">
    <property type="term" value="P:nucleotide catabolic process"/>
    <property type="evidence" value="ECO:0007669"/>
    <property type="project" value="InterPro"/>
</dbReference>
<dbReference type="AlphaFoldDB" id="A0A094JH47"/>
<name>A0A094JH47_9GAMM</name>
<dbReference type="Proteomes" id="UP000054363">
    <property type="component" value="Unassembled WGS sequence"/>
</dbReference>